<dbReference type="AlphaFoldDB" id="A0AAE0VZE8"/>
<dbReference type="SUPFAM" id="SSF52540">
    <property type="entry name" value="P-loop containing nucleoside triphosphate hydrolases"/>
    <property type="match status" value="1"/>
</dbReference>
<dbReference type="InterPro" id="IPR000863">
    <property type="entry name" value="Sulfotransferase_dom"/>
</dbReference>
<dbReference type="Proteomes" id="UP001195483">
    <property type="component" value="Unassembled WGS sequence"/>
</dbReference>
<dbReference type="PANTHER" id="PTHR11783">
    <property type="entry name" value="SULFOTRANSFERASE SULT"/>
    <property type="match status" value="1"/>
</dbReference>
<comment type="similarity">
    <text evidence="1">Belongs to the sulfotransferase 1 family.</text>
</comment>
<dbReference type="GO" id="GO:0008146">
    <property type="term" value="F:sulfotransferase activity"/>
    <property type="evidence" value="ECO:0007669"/>
    <property type="project" value="InterPro"/>
</dbReference>
<feature type="domain" description="Sulfotransferase" evidence="3">
    <location>
        <begin position="22"/>
        <end position="146"/>
    </location>
</feature>
<dbReference type="InterPro" id="IPR027417">
    <property type="entry name" value="P-loop_NTPase"/>
</dbReference>
<keyword evidence="2" id="KW-0808">Transferase</keyword>
<protein>
    <recommendedName>
        <fullName evidence="3">Sulfotransferase domain-containing protein</fullName>
    </recommendedName>
</protein>
<keyword evidence="5" id="KW-1185">Reference proteome</keyword>
<evidence type="ECO:0000313" key="5">
    <source>
        <dbReference type="Proteomes" id="UP001195483"/>
    </source>
</evidence>
<evidence type="ECO:0000313" key="4">
    <source>
        <dbReference type="EMBL" id="KAK3595801.1"/>
    </source>
</evidence>
<proteinExistence type="inferred from homology"/>
<reference evidence="4" key="3">
    <citation type="submission" date="2023-05" db="EMBL/GenBank/DDBJ databases">
        <authorList>
            <person name="Smith C.H."/>
        </authorList>
    </citation>
    <scope>NUCLEOTIDE SEQUENCE</scope>
    <source>
        <strain evidence="4">CHS0354</strain>
        <tissue evidence="4">Mantle</tissue>
    </source>
</reference>
<accession>A0AAE0VZE8</accession>
<name>A0AAE0VZE8_9BIVA</name>
<dbReference type="Pfam" id="PF00685">
    <property type="entry name" value="Sulfotransfer_1"/>
    <property type="match status" value="1"/>
</dbReference>
<sequence>MLEVYERSSGNDGAYLYDEVSTSYGSIFEYMERWDNFLQENPEIPLLAIHYEDLKQNIVEGIKRIGEFLEIPLAENIVQAISDGVDFKYVKANEHLIYNEQMRMRMFKNMSSSFYRKGIVGDWKNYFTVAQKESFQTRFQERMKKSRFLSRYA</sequence>
<evidence type="ECO:0000256" key="2">
    <source>
        <dbReference type="ARBA" id="ARBA00022679"/>
    </source>
</evidence>
<evidence type="ECO:0000256" key="1">
    <source>
        <dbReference type="ARBA" id="ARBA00005771"/>
    </source>
</evidence>
<dbReference type="EMBL" id="JAEAOA010001512">
    <property type="protein sequence ID" value="KAK3595801.1"/>
    <property type="molecule type" value="Genomic_DNA"/>
</dbReference>
<dbReference type="Gene3D" id="3.40.50.300">
    <property type="entry name" value="P-loop containing nucleotide triphosphate hydrolases"/>
    <property type="match status" value="1"/>
</dbReference>
<organism evidence="4 5">
    <name type="scientific">Potamilus streckersoni</name>
    <dbReference type="NCBI Taxonomy" id="2493646"/>
    <lineage>
        <taxon>Eukaryota</taxon>
        <taxon>Metazoa</taxon>
        <taxon>Spiralia</taxon>
        <taxon>Lophotrochozoa</taxon>
        <taxon>Mollusca</taxon>
        <taxon>Bivalvia</taxon>
        <taxon>Autobranchia</taxon>
        <taxon>Heteroconchia</taxon>
        <taxon>Palaeoheterodonta</taxon>
        <taxon>Unionida</taxon>
        <taxon>Unionoidea</taxon>
        <taxon>Unionidae</taxon>
        <taxon>Ambleminae</taxon>
        <taxon>Lampsilini</taxon>
        <taxon>Potamilus</taxon>
    </lineage>
</organism>
<comment type="caution">
    <text evidence="4">The sequence shown here is derived from an EMBL/GenBank/DDBJ whole genome shotgun (WGS) entry which is preliminary data.</text>
</comment>
<reference evidence="4" key="2">
    <citation type="journal article" date="2021" name="Genome Biol. Evol.">
        <title>Developing a high-quality reference genome for a parasitic bivalve with doubly uniparental inheritance (Bivalvia: Unionida).</title>
        <authorList>
            <person name="Smith C.H."/>
        </authorList>
    </citation>
    <scope>NUCLEOTIDE SEQUENCE</scope>
    <source>
        <strain evidence="4">CHS0354</strain>
        <tissue evidence="4">Mantle</tissue>
    </source>
</reference>
<gene>
    <name evidence="4" type="ORF">CHS0354_025440</name>
</gene>
<evidence type="ECO:0000259" key="3">
    <source>
        <dbReference type="Pfam" id="PF00685"/>
    </source>
</evidence>
<reference evidence="4" key="1">
    <citation type="journal article" date="2021" name="Genome Biol. Evol.">
        <title>A High-Quality Reference Genome for a Parasitic Bivalve with Doubly Uniparental Inheritance (Bivalvia: Unionida).</title>
        <authorList>
            <person name="Smith C.H."/>
        </authorList>
    </citation>
    <scope>NUCLEOTIDE SEQUENCE</scope>
    <source>
        <strain evidence="4">CHS0354</strain>
    </source>
</reference>